<accession>A0AAN6QTM2</accession>
<evidence type="ECO:0000256" key="3">
    <source>
        <dbReference type="RuleBase" id="RU365090"/>
    </source>
</evidence>
<evidence type="ECO:0000313" key="6">
    <source>
        <dbReference type="Proteomes" id="UP001175353"/>
    </source>
</evidence>
<keyword evidence="3" id="KW-0501">Molybdenum cofactor biosynthesis</keyword>
<dbReference type="GO" id="GO:0005829">
    <property type="term" value="C:cytosol"/>
    <property type="evidence" value="ECO:0007669"/>
    <property type="project" value="TreeGrafter"/>
</dbReference>
<proteinExistence type="inferred from homology"/>
<dbReference type="Proteomes" id="UP001175353">
    <property type="component" value="Unassembled WGS sequence"/>
</dbReference>
<dbReference type="GO" id="GO:0061598">
    <property type="term" value="F:molybdopterin adenylyltransferase activity"/>
    <property type="evidence" value="ECO:0007669"/>
    <property type="project" value="UniProtKB-UniRule"/>
</dbReference>
<dbReference type="SMART" id="SM00852">
    <property type="entry name" value="MoCF_biosynth"/>
    <property type="match status" value="1"/>
</dbReference>
<comment type="caution">
    <text evidence="5">The sequence shown here is derived from an EMBL/GenBank/DDBJ whole genome shotgun (WGS) entry which is preliminary data.</text>
</comment>
<comment type="cofactor">
    <cofactor evidence="3">
        <name>Mg(2+)</name>
        <dbReference type="ChEBI" id="CHEBI:18420"/>
    </cofactor>
</comment>
<evidence type="ECO:0000313" key="5">
    <source>
        <dbReference type="EMBL" id="KAK0986201.1"/>
    </source>
</evidence>
<keyword evidence="3" id="KW-0500">Molybdenum</keyword>
<evidence type="ECO:0000256" key="2">
    <source>
        <dbReference type="ARBA" id="ARBA00012509"/>
    </source>
</evidence>
<dbReference type="PANTHER" id="PTHR10192:SF30">
    <property type="entry name" value="MOLYBDOPTERIN ADENYLYLTRANSFERASE"/>
    <property type="match status" value="1"/>
</dbReference>
<dbReference type="InterPro" id="IPR036135">
    <property type="entry name" value="MoeA_linker/N_sf"/>
</dbReference>
<dbReference type="SUPFAM" id="SSF53218">
    <property type="entry name" value="Molybdenum cofactor biosynthesis proteins"/>
    <property type="match status" value="1"/>
</dbReference>
<reference evidence="5" key="1">
    <citation type="submission" date="2023-06" db="EMBL/GenBank/DDBJ databases">
        <title>Black Yeasts Isolated from many extreme environments.</title>
        <authorList>
            <person name="Coleine C."/>
            <person name="Stajich J.E."/>
            <person name="Selbmann L."/>
        </authorList>
    </citation>
    <scope>NUCLEOTIDE SEQUENCE</scope>
    <source>
        <strain evidence="5">CCFEE 5200</strain>
    </source>
</reference>
<dbReference type="AlphaFoldDB" id="A0AAN6QTM2"/>
<dbReference type="SUPFAM" id="SSF63882">
    <property type="entry name" value="MoeA N-terminal region -like"/>
    <property type="match status" value="1"/>
</dbReference>
<dbReference type="GO" id="GO:0005524">
    <property type="term" value="F:ATP binding"/>
    <property type="evidence" value="ECO:0007669"/>
    <property type="project" value="UniProtKB-UniRule"/>
</dbReference>
<comment type="pathway">
    <text evidence="3">Cofactor biosynthesis; molybdopterin biosynthesis.</text>
</comment>
<name>A0AAN6QTM2_9PEZI</name>
<comment type="similarity">
    <text evidence="1">In the C-terminal section; belongs to the MoeA family.</text>
</comment>
<sequence>MATKFDDARDIIGRAASERAERFAQDEDLRDLDSVVGRIVKEDIDSPISTPTFDAVAISGYAVIAAQVTRATAERPMKLRCMGAMRAGDHPLEVDDRVVDGTVCCVEITVGAAFPIAKSTGRPFDSIVPREHAEVLQEGGSGKLLQITRLPLTSWHKRITGSDFRKGDRIIDRGMSIAPKYVMALASVSVTRQVRVGIISIGSELQSTPIYPQALGYKIPDANGPFLTAAVREMGEDAEYLGVLPDDSNTLTAFIRGKLDDNQFDVFVTTGGINKSTPCSVQTTIYNLGGNLHLQSVAMQPGGSTLFATLPEPDSGQYKQSPSSFYGSPIYNPNPNLWSPPKTPAKDISVQPVIFALPGGPIASACCFRFLVTPYIRALIGMQTECAISARVAFTQATPIFSRHDRPSPKSNETVVDGSMDYDTFRHAILRSQVDGVSVEIAKERSPAKASPFASSNCWMHVPRGHMSVGDGDLANIFPSAVRSLEEGLATSAVSTKIGTWMDGDAVLGDER</sequence>
<dbReference type="EC" id="2.7.7.75" evidence="2"/>
<keyword evidence="3" id="KW-0479">Metal-binding</keyword>
<keyword evidence="3" id="KW-0460">Magnesium</keyword>
<dbReference type="InterPro" id="IPR005110">
    <property type="entry name" value="MoeA_linker/N"/>
</dbReference>
<dbReference type="GO" id="GO:0061599">
    <property type="term" value="F:molybdopterin molybdotransferase activity"/>
    <property type="evidence" value="ECO:0007669"/>
    <property type="project" value="UniProtKB-UniRule"/>
</dbReference>
<comment type="catalytic activity">
    <reaction evidence="3">
        <text>adenylyl-molybdopterin + molybdate = Mo-molybdopterin + AMP + H(+)</text>
        <dbReference type="Rhea" id="RHEA:35047"/>
        <dbReference type="ChEBI" id="CHEBI:15378"/>
        <dbReference type="ChEBI" id="CHEBI:36264"/>
        <dbReference type="ChEBI" id="CHEBI:62727"/>
        <dbReference type="ChEBI" id="CHEBI:71302"/>
        <dbReference type="ChEBI" id="CHEBI:456215"/>
    </reaction>
</comment>
<dbReference type="Pfam" id="PF03453">
    <property type="entry name" value="MoeA_N"/>
    <property type="match status" value="1"/>
</dbReference>
<feature type="domain" description="MoaB/Mog" evidence="4">
    <location>
        <begin position="197"/>
        <end position="378"/>
    </location>
</feature>
<dbReference type="InterPro" id="IPR036425">
    <property type="entry name" value="MoaB/Mog-like_dom_sf"/>
</dbReference>
<dbReference type="InterPro" id="IPR038987">
    <property type="entry name" value="MoeA-like"/>
</dbReference>
<dbReference type="InterPro" id="IPR036688">
    <property type="entry name" value="MoeA_C_domain_IV_sf"/>
</dbReference>
<dbReference type="PANTHER" id="PTHR10192">
    <property type="entry name" value="MOLYBDOPTERIN BIOSYNTHESIS PROTEIN"/>
    <property type="match status" value="1"/>
</dbReference>
<organism evidence="5 6">
    <name type="scientific">Friedmanniomyces endolithicus</name>
    <dbReference type="NCBI Taxonomy" id="329885"/>
    <lineage>
        <taxon>Eukaryota</taxon>
        <taxon>Fungi</taxon>
        <taxon>Dikarya</taxon>
        <taxon>Ascomycota</taxon>
        <taxon>Pezizomycotina</taxon>
        <taxon>Dothideomycetes</taxon>
        <taxon>Dothideomycetidae</taxon>
        <taxon>Mycosphaerellales</taxon>
        <taxon>Teratosphaeriaceae</taxon>
        <taxon>Friedmanniomyces</taxon>
    </lineage>
</organism>
<dbReference type="Gene3D" id="3.90.105.10">
    <property type="entry name" value="Molybdopterin biosynthesis moea protein, domain 2"/>
    <property type="match status" value="1"/>
</dbReference>
<keyword evidence="6" id="KW-1185">Reference proteome</keyword>
<dbReference type="GO" id="GO:0006777">
    <property type="term" value="P:Mo-molybdopterin cofactor biosynthetic process"/>
    <property type="evidence" value="ECO:0007669"/>
    <property type="project" value="UniProtKB-UniRule"/>
</dbReference>
<comment type="catalytic activity">
    <reaction evidence="3">
        <text>molybdopterin + ATP + H(+) = adenylyl-molybdopterin + diphosphate</text>
        <dbReference type="Rhea" id="RHEA:31331"/>
        <dbReference type="ChEBI" id="CHEBI:15378"/>
        <dbReference type="ChEBI" id="CHEBI:30616"/>
        <dbReference type="ChEBI" id="CHEBI:33019"/>
        <dbReference type="ChEBI" id="CHEBI:58698"/>
        <dbReference type="ChEBI" id="CHEBI:62727"/>
    </reaction>
</comment>
<dbReference type="Gene3D" id="2.40.340.10">
    <property type="entry name" value="MoeA, C-terminal, domain IV"/>
    <property type="match status" value="1"/>
</dbReference>
<protein>
    <recommendedName>
        <fullName evidence="2">molybdopterin adenylyltransferase</fullName>
        <ecNumber evidence="2">2.7.7.75</ecNumber>
    </recommendedName>
</protein>
<gene>
    <name evidence="5" type="ORF">LTR91_010249</name>
</gene>
<dbReference type="EMBL" id="JAUJLE010000088">
    <property type="protein sequence ID" value="KAK0986201.1"/>
    <property type="molecule type" value="Genomic_DNA"/>
</dbReference>
<evidence type="ECO:0000256" key="1">
    <source>
        <dbReference type="ARBA" id="ARBA00008339"/>
    </source>
</evidence>
<dbReference type="InterPro" id="IPR001453">
    <property type="entry name" value="MoaB/Mog_dom"/>
</dbReference>
<dbReference type="Gene3D" id="3.40.980.10">
    <property type="entry name" value="MoaB/Mog-like domain"/>
    <property type="match status" value="1"/>
</dbReference>
<keyword evidence="3" id="KW-0808">Transferase</keyword>
<dbReference type="Gene3D" id="2.170.190.11">
    <property type="entry name" value="Molybdopterin biosynthesis moea protein, domain 3"/>
    <property type="match status" value="1"/>
</dbReference>
<dbReference type="GO" id="GO:0046872">
    <property type="term" value="F:metal ion binding"/>
    <property type="evidence" value="ECO:0007669"/>
    <property type="project" value="UniProtKB-UniRule"/>
</dbReference>
<evidence type="ECO:0000259" key="4">
    <source>
        <dbReference type="SMART" id="SM00852"/>
    </source>
</evidence>
<comment type="similarity">
    <text evidence="3">Belongs to the MoeA family.</text>
</comment>
<comment type="function">
    <text evidence="3">Catalyzes two steps in the biosynthesis of the molybdenum cofactor. In the first step, molybdopterin is adenylated. Subsequently, molybdate is inserted into adenylated molybdopterin and AMP is released.</text>
</comment>
<dbReference type="Pfam" id="PF00994">
    <property type="entry name" value="MoCF_biosynth"/>
    <property type="match status" value="1"/>
</dbReference>